<evidence type="ECO:0000313" key="1">
    <source>
        <dbReference type="EMBL" id="CEM10524.1"/>
    </source>
</evidence>
<organism evidence="1">
    <name type="scientific">Chromera velia CCMP2878</name>
    <dbReference type="NCBI Taxonomy" id="1169474"/>
    <lineage>
        <taxon>Eukaryota</taxon>
        <taxon>Sar</taxon>
        <taxon>Alveolata</taxon>
        <taxon>Colpodellida</taxon>
        <taxon>Chromeraceae</taxon>
        <taxon>Chromera</taxon>
    </lineage>
</organism>
<accession>A0A0G4FBX3</accession>
<gene>
    <name evidence="1" type="ORF">Cvel_16227</name>
</gene>
<reference evidence="1" key="1">
    <citation type="submission" date="2014-11" db="EMBL/GenBank/DDBJ databases">
        <authorList>
            <person name="Otto D Thomas"/>
            <person name="Naeem Raeece"/>
        </authorList>
    </citation>
    <scope>NUCLEOTIDE SEQUENCE</scope>
</reference>
<protein>
    <submittedName>
        <fullName evidence="1">Uncharacterized protein</fullName>
    </submittedName>
</protein>
<proteinExistence type="predicted"/>
<dbReference type="AlphaFoldDB" id="A0A0G4FBX3"/>
<dbReference type="VEuPathDB" id="CryptoDB:Cvel_16227"/>
<name>A0A0G4FBX3_9ALVE</name>
<dbReference type="EMBL" id="CDMZ01000265">
    <property type="protein sequence ID" value="CEM10524.1"/>
    <property type="molecule type" value="Genomic_DNA"/>
</dbReference>
<sequence>MRLSLAALALRASRPSFVFPGIRGKNLTRPTPTPGPYTGPQGFIQMLWEEPWLRKTLLREYFMKFTRLAVPVYIYYFWIWKPYKKKKVAEAKAKGLPWP</sequence>